<comment type="subcellular location">
    <subcellularLocation>
        <location evidence="1">Mitochondrion</location>
    </subcellularLocation>
</comment>
<feature type="region of interest" description="Disordered" evidence="10">
    <location>
        <begin position="200"/>
        <end position="220"/>
    </location>
</feature>
<keyword evidence="3" id="KW-0808">Transferase</keyword>
<evidence type="ECO:0000259" key="11">
    <source>
        <dbReference type="PROSITE" id="PS51675"/>
    </source>
</evidence>
<evidence type="ECO:0000256" key="7">
    <source>
        <dbReference type="ARBA" id="ARBA00023054"/>
    </source>
</evidence>
<dbReference type="PANTHER" id="PTHR13563">
    <property type="entry name" value="TRNA (GUANINE-9-) METHYLTRANSFERASE"/>
    <property type="match status" value="1"/>
</dbReference>
<proteinExistence type="predicted"/>
<evidence type="ECO:0000256" key="8">
    <source>
        <dbReference type="ARBA" id="ARBA00023128"/>
    </source>
</evidence>
<protein>
    <recommendedName>
        <fullName evidence="9">RNA (guanine-9-)-methyltransferase domain-containing protein 1</fullName>
    </recommendedName>
</protein>
<accession>A0ABP1PJS2</accession>
<dbReference type="PANTHER" id="PTHR13563:SF5">
    <property type="entry name" value="TRNA METHYLTRANSFERASE 10 HOMOLOG C"/>
    <property type="match status" value="1"/>
</dbReference>
<dbReference type="Proteomes" id="UP001642540">
    <property type="component" value="Unassembled WGS sequence"/>
</dbReference>
<evidence type="ECO:0000256" key="6">
    <source>
        <dbReference type="ARBA" id="ARBA00022946"/>
    </source>
</evidence>
<keyword evidence="5" id="KW-0819">tRNA processing</keyword>
<feature type="domain" description="SAM-dependent MTase TRM10-type" evidence="11">
    <location>
        <begin position="250"/>
        <end position="444"/>
    </location>
</feature>
<comment type="caution">
    <text evidence="12">The sequence shown here is derived from an EMBL/GenBank/DDBJ whole genome shotgun (WGS) entry which is preliminary data.</text>
</comment>
<dbReference type="EMBL" id="CAXLJM020000004">
    <property type="protein sequence ID" value="CAL8069518.1"/>
    <property type="molecule type" value="Genomic_DNA"/>
</dbReference>
<evidence type="ECO:0000256" key="3">
    <source>
        <dbReference type="ARBA" id="ARBA00022679"/>
    </source>
</evidence>
<evidence type="ECO:0000313" key="12">
    <source>
        <dbReference type="EMBL" id="CAL8069518.1"/>
    </source>
</evidence>
<evidence type="ECO:0000256" key="10">
    <source>
        <dbReference type="SAM" id="MobiDB-lite"/>
    </source>
</evidence>
<name>A0ABP1PJS2_9HEXA</name>
<dbReference type="InterPro" id="IPR038459">
    <property type="entry name" value="MT_TRM10-typ_sf"/>
</dbReference>
<keyword evidence="4" id="KW-0949">S-adenosyl-L-methionine</keyword>
<dbReference type="InterPro" id="IPR028564">
    <property type="entry name" value="MT_TRM10-typ"/>
</dbReference>
<reference evidence="12 13" key="1">
    <citation type="submission" date="2024-08" db="EMBL/GenBank/DDBJ databases">
        <authorList>
            <person name="Cucini C."/>
            <person name="Frati F."/>
        </authorList>
    </citation>
    <scope>NUCLEOTIDE SEQUENCE [LARGE SCALE GENOMIC DNA]</scope>
</reference>
<keyword evidence="7" id="KW-0175">Coiled coil</keyword>
<evidence type="ECO:0000313" key="13">
    <source>
        <dbReference type="Proteomes" id="UP001642540"/>
    </source>
</evidence>
<evidence type="ECO:0000256" key="5">
    <source>
        <dbReference type="ARBA" id="ARBA00022694"/>
    </source>
</evidence>
<dbReference type="InterPro" id="IPR025812">
    <property type="entry name" value="Trm10_C_MTase_dom"/>
</dbReference>
<evidence type="ECO:0000256" key="4">
    <source>
        <dbReference type="ARBA" id="ARBA00022691"/>
    </source>
</evidence>
<dbReference type="InterPro" id="IPR007356">
    <property type="entry name" value="tRNA_m1G_MeTrfase_euk"/>
</dbReference>
<evidence type="ECO:0000256" key="2">
    <source>
        <dbReference type="ARBA" id="ARBA00022603"/>
    </source>
</evidence>
<sequence length="515" mass="60718">MYSLSRIPVTFHIQQNLRQRVIIKSVSSVSKSRYSTGKIHSSDYVACSQRSPFSFHRNWKPLQVLSSHYRQYSAENSIRKHENTEEHQEQKDTVNERTSSNEIDSSPDDFDADDFTQVDYDVSLTDEQIQELTNGDPELIKKVKYIQLEHAVVREEGGQVPSRIKFKNWKEIILLDSRSKRRKFLVYLFKTEMKELNARRKKEEKAELRKKEYEDNPLPSKEEDPYGMAYGLTRNALFLRLYDTTINKFNHGRVCSAMLHHPPLVLDCSYDEHMNPREAKNCAKQLELVITENRVHPEPFNLYLCNADRNSKTMNYLRRVIPTLEDDNFVINVKEESYVDIFPHERLVYLTPHTRDDLDEYNEDDIYIIGAMVDKTDPRPFSLAKAKKLDLRMKRLPLDKHLMWGLGGKSLTVNQMAKIMLDVRYTRGDWKAALNHVPMRKLCREFHPYPDQIQEGQSNNGSSRAFLQRKEKKSLVYEDFELMNRRKGFRRSEMFTPSPNRLQVPKIRSLLRDDD</sequence>
<keyword evidence="2" id="KW-0489">Methyltransferase</keyword>
<keyword evidence="13" id="KW-1185">Reference proteome</keyword>
<dbReference type="Gene3D" id="3.40.1280.30">
    <property type="match status" value="1"/>
</dbReference>
<organism evidence="12 13">
    <name type="scientific">Orchesella dallaii</name>
    <dbReference type="NCBI Taxonomy" id="48710"/>
    <lineage>
        <taxon>Eukaryota</taxon>
        <taxon>Metazoa</taxon>
        <taxon>Ecdysozoa</taxon>
        <taxon>Arthropoda</taxon>
        <taxon>Hexapoda</taxon>
        <taxon>Collembola</taxon>
        <taxon>Entomobryomorpha</taxon>
        <taxon>Entomobryoidea</taxon>
        <taxon>Orchesellidae</taxon>
        <taxon>Orchesellinae</taxon>
        <taxon>Orchesella</taxon>
    </lineage>
</organism>
<dbReference type="CDD" id="cd18102">
    <property type="entry name" value="Trm10_MRRP1"/>
    <property type="match status" value="1"/>
</dbReference>
<keyword evidence="8" id="KW-0496">Mitochondrion</keyword>
<evidence type="ECO:0000256" key="9">
    <source>
        <dbReference type="ARBA" id="ARBA00029803"/>
    </source>
</evidence>
<evidence type="ECO:0000256" key="1">
    <source>
        <dbReference type="ARBA" id="ARBA00004173"/>
    </source>
</evidence>
<dbReference type="PROSITE" id="PS51675">
    <property type="entry name" value="SAM_MT_TRM10"/>
    <property type="match status" value="1"/>
</dbReference>
<feature type="compositionally biased region" description="Basic and acidic residues" evidence="10">
    <location>
        <begin position="78"/>
        <end position="95"/>
    </location>
</feature>
<keyword evidence="6" id="KW-0809">Transit peptide</keyword>
<gene>
    <name evidence="12" type="ORF">ODALV1_LOCUS809</name>
</gene>
<feature type="region of interest" description="Disordered" evidence="10">
    <location>
        <begin position="78"/>
        <end position="112"/>
    </location>
</feature>